<dbReference type="Proteomes" id="UP000014974">
    <property type="component" value="Unassembled WGS sequence"/>
</dbReference>
<name>S7WNJ4_9BACT</name>
<evidence type="ECO:0000313" key="1">
    <source>
        <dbReference type="EMBL" id="EPR65718.1"/>
    </source>
</evidence>
<comment type="caution">
    <text evidence="1">The sequence shown here is derived from an EMBL/GenBank/DDBJ whole genome shotgun (WGS) entry which is preliminary data.</text>
</comment>
<proteinExistence type="predicted"/>
<dbReference type="STRING" id="641524.ADICYQ_5258"/>
<gene>
    <name evidence="1" type="ORF">ADICYQ_5258</name>
</gene>
<evidence type="ECO:0000313" key="2">
    <source>
        <dbReference type="Proteomes" id="UP000014974"/>
    </source>
</evidence>
<protein>
    <submittedName>
        <fullName evidence="1">Uncharacterized protein</fullName>
    </submittedName>
</protein>
<dbReference type="AlphaFoldDB" id="S7WNJ4"/>
<sequence length="39" mass="4551">MKINFLTNWSIGQKFCSDQIHLVYFNLRRAVGADVSSKY</sequence>
<accession>S7WNJ4</accession>
<organism evidence="1 2">
    <name type="scientific">Cyclobacterium qasimii M12-11B</name>
    <dbReference type="NCBI Taxonomy" id="641524"/>
    <lineage>
        <taxon>Bacteria</taxon>
        <taxon>Pseudomonadati</taxon>
        <taxon>Bacteroidota</taxon>
        <taxon>Cytophagia</taxon>
        <taxon>Cytophagales</taxon>
        <taxon>Cyclobacteriaceae</taxon>
        <taxon>Cyclobacterium</taxon>
    </lineage>
</organism>
<reference evidence="1 2" key="1">
    <citation type="journal article" date="2013" name="Genome Announc.">
        <title>Draft Genome Sequence of Cyclobacterium qasimii Strain M12-11BT, Isolated from Arctic Marine Sediment.</title>
        <authorList>
            <person name="Shivaji S."/>
            <person name="Ara S."/>
            <person name="Singh A."/>
            <person name="Kumar Pinnaka A."/>
        </authorList>
    </citation>
    <scope>NUCLEOTIDE SEQUENCE [LARGE SCALE GENOMIC DNA]</scope>
    <source>
        <strain evidence="1 2">M12-11B</strain>
    </source>
</reference>
<dbReference type="EMBL" id="ATNM01000185">
    <property type="protein sequence ID" value="EPR65718.1"/>
    <property type="molecule type" value="Genomic_DNA"/>
</dbReference>